<dbReference type="PANTHER" id="PTHR11638:SF18">
    <property type="entry name" value="HEAT SHOCK PROTEIN 104"/>
    <property type="match status" value="1"/>
</dbReference>
<dbReference type="PROSITE" id="PS00870">
    <property type="entry name" value="CLPAB_1"/>
    <property type="match status" value="1"/>
</dbReference>
<evidence type="ECO:0000256" key="3">
    <source>
        <dbReference type="ARBA" id="ARBA00022840"/>
    </source>
</evidence>
<dbReference type="SUPFAM" id="SSF52540">
    <property type="entry name" value="P-loop containing nucleoside triphosphate hydrolases"/>
    <property type="match status" value="2"/>
</dbReference>
<dbReference type="InterPro" id="IPR041546">
    <property type="entry name" value="ClpA/ClpB_AAA_lid"/>
</dbReference>
<feature type="region of interest" description="Disordered" evidence="7">
    <location>
        <begin position="68"/>
        <end position="88"/>
    </location>
</feature>
<dbReference type="GO" id="GO:0034605">
    <property type="term" value="P:cellular response to heat"/>
    <property type="evidence" value="ECO:0007669"/>
    <property type="project" value="TreeGrafter"/>
</dbReference>
<evidence type="ECO:0000256" key="6">
    <source>
        <dbReference type="SAM" id="Coils"/>
    </source>
</evidence>
<dbReference type="InterPro" id="IPR003959">
    <property type="entry name" value="ATPase_AAA_core"/>
</dbReference>
<dbReference type="InterPro" id="IPR004176">
    <property type="entry name" value="Clp_R_N"/>
</dbReference>
<dbReference type="PRINTS" id="PR00300">
    <property type="entry name" value="CLPPROTEASEA"/>
</dbReference>
<dbReference type="Gene3D" id="4.10.860.10">
    <property type="entry name" value="UVR domain"/>
    <property type="match status" value="1"/>
</dbReference>
<organism evidence="9 10">
    <name type="scientific">Candidatus Magasanikbacteria bacterium RIFCSPLOWO2_01_FULL_40_15</name>
    <dbReference type="NCBI Taxonomy" id="1798686"/>
    <lineage>
        <taxon>Bacteria</taxon>
        <taxon>Candidatus Magasanikiibacteriota</taxon>
    </lineage>
</organism>
<dbReference type="InterPro" id="IPR019489">
    <property type="entry name" value="Clp_ATPase_C"/>
</dbReference>
<name>A0A1F6N2N1_9BACT</name>
<dbReference type="GO" id="GO:0005737">
    <property type="term" value="C:cytoplasm"/>
    <property type="evidence" value="ECO:0007669"/>
    <property type="project" value="TreeGrafter"/>
</dbReference>
<dbReference type="Pfam" id="PF02861">
    <property type="entry name" value="Clp_N"/>
    <property type="match status" value="1"/>
</dbReference>
<feature type="compositionally biased region" description="Basic and acidic residues" evidence="7">
    <location>
        <begin position="68"/>
        <end position="80"/>
    </location>
</feature>
<keyword evidence="4" id="KW-0143">Chaperone</keyword>
<evidence type="ECO:0000256" key="4">
    <source>
        <dbReference type="ARBA" id="ARBA00023186"/>
    </source>
</evidence>
<keyword evidence="6" id="KW-0175">Coiled coil</keyword>
<dbReference type="PANTHER" id="PTHR11638">
    <property type="entry name" value="ATP-DEPENDENT CLP PROTEASE"/>
    <property type="match status" value="1"/>
</dbReference>
<dbReference type="Pfam" id="PF00004">
    <property type="entry name" value="AAA"/>
    <property type="match status" value="1"/>
</dbReference>
<dbReference type="CDD" id="cd00009">
    <property type="entry name" value="AAA"/>
    <property type="match status" value="1"/>
</dbReference>
<dbReference type="FunFam" id="3.40.50.300:FF:000010">
    <property type="entry name" value="Chaperone clpB 1, putative"/>
    <property type="match status" value="1"/>
</dbReference>
<proteinExistence type="predicted"/>
<sequence>MTPQKLLDNFSTHLKNVIARAISLAHNAHLAQVEPYHLFIGLMEEPGSVAVEILKKANFPVEEIRHSAERRPIEKTEDGRPSLPDLSQGASRTIEKSLLIAFERGHSYIGTEHLLLALLENDDKELTTIFSKAKTERGELAKLVRTALETSGQSTTIDDMIETMDSLTHKADEQNDAAENTLRGSKKKKAEQSAVQYFTVNLTDKAVEKKLDPVIGRDTEINRVINILCRRTKNNPILIGEPGVGKTAIVEGLAKRICADDVPDILRRKKILSLDLTLMIAGTIYRGEFESRLKQVIDELSRSEHSILFIDELHTIIGAGSNQGTLDAANILKPALARGQLHCIGATTYDEYKKYVAADPALERRFQPVFVAEPTTTQTIAILNGVKKYYEEFHHLTITPAAIETAVALSGKYLHDAYQPDKAIDLLDEASAAVKVKKYKNSESQKLVQLERKITEIEKQKTAALEAKNINGAKTYKKTLSKLQNEMKKLAVKIRQFTVKKNIKNPIVVSPADIVSTLADRLGVDRAVLESSEWDMLDQAKDMLKKLLVGQDMVIDNIVRTLKERYLGLGRKGKPFASFLFVGPSGVGKTELAKLLAEGLYHDEKALIKLDMSEFAEPHSVAKILGSPAGYVGYKDRNRLFDELRRRPYSIILLDEIDKAHADVRRLLLQILDEGELTDAGGKKVHFNHAIIIMTANIGAEIFKTNGFGFGESAIGAIYGTDTDKKITAAVKEELGAAIMSRLDKLCIFAPLNKDTIEQIIAQQIAQLSRELMTAKSLSISADQTVLAALAKESYHPDLGARPVQNLIERIVPELIIELLKKQTKTRGRKSHYTLTQEHEAYVLK</sequence>
<dbReference type="InterPro" id="IPR036628">
    <property type="entry name" value="Clp_N_dom_sf"/>
</dbReference>
<keyword evidence="3" id="KW-0067">ATP-binding</keyword>
<evidence type="ECO:0000256" key="5">
    <source>
        <dbReference type="PROSITE-ProRule" id="PRU01251"/>
    </source>
</evidence>
<dbReference type="AlphaFoldDB" id="A0A1F6N2N1"/>
<gene>
    <name evidence="9" type="ORF">A2983_03600</name>
</gene>
<evidence type="ECO:0000256" key="1">
    <source>
        <dbReference type="ARBA" id="ARBA00022737"/>
    </source>
</evidence>
<dbReference type="PROSITE" id="PS51903">
    <property type="entry name" value="CLP_R"/>
    <property type="match status" value="1"/>
</dbReference>
<accession>A0A1F6N2N1</accession>
<reference evidence="9 10" key="1">
    <citation type="journal article" date="2016" name="Nat. Commun.">
        <title>Thousands of microbial genomes shed light on interconnected biogeochemical processes in an aquifer system.</title>
        <authorList>
            <person name="Anantharaman K."/>
            <person name="Brown C.T."/>
            <person name="Hug L.A."/>
            <person name="Sharon I."/>
            <person name="Castelle C.J."/>
            <person name="Probst A.J."/>
            <person name="Thomas B.C."/>
            <person name="Singh A."/>
            <person name="Wilkins M.J."/>
            <person name="Karaoz U."/>
            <person name="Brodie E.L."/>
            <person name="Williams K.H."/>
            <person name="Hubbard S.S."/>
            <person name="Banfield J.F."/>
        </authorList>
    </citation>
    <scope>NUCLEOTIDE SEQUENCE [LARGE SCALE GENOMIC DNA]</scope>
</reference>
<dbReference type="InterPro" id="IPR001270">
    <property type="entry name" value="ClpA/B"/>
</dbReference>
<keyword evidence="2" id="KW-0547">Nucleotide-binding</keyword>
<dbReference type="Gene3D" id="1.10.8.60">
    <property type="match status" value="2"/>
</dbReference>
<dbReference type="InterPro" id="IPR003593">
    <property type="entry name" value="AAA+_ATPase"/>
</dbReference>
<feature type="coiled-coil region" evidence="6">
    <location>
        <begin position="440"/>
        <end position="500"/>
    </location>
</feature>
<dbReference type="Pfam" id="PF07724">
    <property type="entry name" value="AAA_2"/>
    <property type="match status" value="1"/>
</dbReference>
<dbReference type="InterPro" id="IPR027417">
    <property type="entry name" value="P-loop_NTPase"/>
</dbReference>
<feature type="domain" description="Clp R" evidence="8">
    <location>
        <begin position="7"/>
        <end position="151"/>
    </location>
</feature>
<dbReference type="CDD" id="cd19499">
    <property type="entry name" value="RecA-like_ClpB_Hsp104-like"/>
    <property type="match status" value="1"/>
</dbReference>
<dbReference type="Pfam" id="PF17871">
    <property type="entry name" value="AAA_lid_9"/>
    <property type="match status" value="1"/>
</dbReference>
<dbReference type="InterPro" id="IPR018368">
    <property type="entry name" value="ClpA/B_CS1"/>
</dbReference>
<keyword evidence="1 5" id="KW-0677">Repeat</keyword>
<protein>
    <recommendedName>
        <fullName evidence="8">Clp R domain-containing protein</fullName>
    </recommendedName>
</protein>
<evidence type="ECO:0000313" key="10">
    <source>
        <dbReference type="Proteomes" id="UP000177040"/>
    </source>
</evidence>
<dbReference type="GO" id="GO:0016887">
    <property type="term" value="F:ATP hydrolysis activity"/>
    <property type="evidence" value="ECO:0007669"/>
    <property type="project" value="InterPro"/>
</dbReference>
<evidence type="ECO:0000256" key="7">
    <source>
        <dbReference type="SAM" id="MobiDB-lite"/>
    </source>
</evidence>
<dbReference type="Pfam" id="PF10431">
    <property type="entry name" value="ClpB_D2-small"/>
    <property type="match status" value="1"/>
</dbReference>
<comment type="caution">
    <text evidence="9">The sequence shown here is derived from an EMBL/GenBank/DDBJ whole genome shotgun (WGS) entry which is preliminary data.</text>
</comment>
<dbReference type="SMART" id="SM00382">
    <property type="entry name" value="AAA"/>
    <property type="match status" value="2"/>
</dbReference>
<evidence type="ECO:0000256" key="2">
    <source>
        <dbReference type="ARBA" id="ARBA00022741"/>
    </source>
</evidence>
<dbReference type="InterPro" id="IPR050130">
    <property type="entry name" value="ClpA_ClpB"/>
</dbReference>
<dbReference type="Proteomes" id="UP000177040">
    <property type="component" value="Unassembled WGS sequence"/>
</dbReference>
<dbReference type="Gene3D" id="1.10.1780.10">
    <property type="entry name" value="Clp, N-terminal domain"/>
    <property type="match status" value="1"/>
</dbReference>
<dbReference type="Gene3D" id="3.40.50.300">
    <property type="entry name" value="P-loop containing nucleotide triphosphate hydrolases"/>
    <property type="match status" value="2"/>
</dbReference>
<dbReference type="SUPFAM" id="SSF81923">
    <property type="entry name" value="Double Clp-N motif"/>
    <property type="match status" value="1"/>
</dbReference>
<evidence type="ECO:0000259" key="8">
    <source>
        <dbReference type="PROSITE" id="PS51903"/>
    </source>
</evidence>
<dbReference type="GO" id="GO:0005524">
    <property type="term" value="F:ATP binding"/>
    <property type="evidence" value="ECO:0007669"/>
    <property type="project" value="UniProtKB-KW"/>
</dbReference>
<dbReference type="EMBL" id="MFQH01000017">
    <property type="protein sequence ID" value="OGH78132.1"/>
    <property type="molecule type" value="Genomic_DNA"/>
</dbReference>
<evidence type="ECO:0000313" key="9">
    <source>
        <dbReference type="EMBL" id="OGH78132.1"/>
    </source>
</evidence>
<dbReference type="SMART" id="SM01086">
    <property type="entry name" value="ClpB_D2-small"/>
    <property type="match status" value="1"/>
</dbReference>